<evidence type="ECO:0000313" key="2">
    <source>
        <dbReference type="Proteomes" id="UP000184092"/>
    </source>
</evidence>
<dbReference type="AlphaFoldDB" id="A0A1M7N715"/>
<evidence type="ECO:0000313" key="1">
    <source>
        <dbReference type="EMBL" id="SHM98844.1"/>
    </source>
</evidence>
<gene>
    <name evidence="1" type="ORF">SAMN05216269_11022</name>
</gene>
<keyword evidence="2" id="KW-1185">Reference proteome</keyword>
<proteinExistence type="predicted"/>
<dbReference type="STRING" id="178356.SAMN05216269_11022"/>
<organism evidence="1 2">
    <name type="scientific">Flavobacterium xinjiangense</name>
    <dbReference type="NCBI Taxonomy" id="178356"/>
    <lineage>
        <taxon>Bacteria</taxon>
        <taxon>Pseudomonadati</taxon>
        <taxon>Bacteroidota</taxon>
        <taxon>Flavobacteriia</taxon>
        <taxon>Flavobacteriales</taxon>
        <taxon>Flavobacteriaceae</taxon>
        <taxon>Flavobacterium</taxon>
    </lineage>
</organism>
<reference evidence="2" key="1">
    <citation type="submission" date="2016-11" db="EMBL/GenBank/DDBJ databases">
        <authorList>
            <person name="Varghese N."/>
            <person name="Submissions S."/>
        </authorList>
    </citation>
    <scope>NUCLEOTIDE SEQUENCE [LARGE SCALE GENOMIC DNA]</scope>
    <source>
        <strain evidence="2">CGMCC 1.2749</strain>
    </source>
</reference>
<dbReference type="RefSeq" id="WP_073209828.1">
    <property type="nucleotide sequence ID" value="NZ_FRCL01000010.1"/>
</dbReference>
<dbReference type="Proteomes" id="UP000184092">
    <property type="component" value="Unassembled WGS sequence"/>
</dbReference>
<sequence length="104" mass="12069">MKIENTRKRFAKRILFERKILSIINNYDVSQSEPLYGLSNDAISYWTKNSAIINKDEIVNKLELISKSLQIFCDNSKNTFDIGKNISSTDMNSLIHELKRILNT</sequence>
<dbReference type="EMBL" id="FRCL01000010">
    <property type="protein sequence ID" value="SHM98844.1"/>
    <property type="molecule type" value="Genomic_DNA"/>
</dbReference>
<protein>
    <submittedName>
        <fullName evidence="1">Uncharacterized protein</fullName>
    </submittedName>
</protein>
<name>A0A1M7N715_9FLAO</name>
<accession>A0A1M7N715</accession>